<evidence type="ECO:0000256" key="7">
    <source>
        <dbReference type="SAM" id="Phobius"/>
    </source>
</evidence>
<dbReference type="InterPro" id="IPR011701">
    <property type="entry name" value="MFS"/>
</dbReference>
<name>A0A6A3CKV7_HIBSY</name>
<dbReference type="Proteomes" id="UP000436088">
    <property type="component" value="Unassembled WGS sequence"/>
</dbReference>
<sequence length="378" mass="41328">MMAETLTLVLVNLAGIMEKADESLLPGVYKEVALGAFLWAAATFLLAFSTFFQVAISRALNGIGLAIVADSTDDSNRGMAFGWLQVTSNLGSVIGGFIAVLLAPITFIGIPGWRIAFHLVGLISIIVGTLVNLFANDPHFSNGGMKSGNQVSNRSLWSELMGLVQEAKTVIKIPSFQIIVAQGVTGSFPWSALSFAPMWLELIGFSHEKTAFLIALFVIATSVGGGSLGCDAWLVPNHCWLLHFLECSSRKQKGASESEEIATDRENASSLAKALYTAIGIPMALCCFIYSFLYFTYPRDRKRAQMEAHIESEMQVLLSDAIPEGGDHSQAQSFELEEPYIKDRTIIEVDYGEEVDIDPDEYDENDEKTILYRQLSLS</sequence>
<evidence type="ECO:0000256" key="6">
    <source>
        <dbReference type="ARBA" id="ARBA00024338"/>
    </source>
</evidence>
<evidence type="ECO:0000313" key="8">
    <source>
        <dbReference type="EMBL" id="KAE8727888.1"/>
    </source>
</evidence>
<dbReference type="AlphaFoldDB" id="A0A6A3CKV7"/>
<dbReference type="EMBL" id="VEPZ02000297">
    <property type="protein sequence ID" value="KAE8727888.1"/>
    <property type="molecule type" value="Genomic_DNA"/>
</dbReference>
<proteinExistence type="inferred from homology"/>
<evidence type="ECO:0000256" key="3">
    <source>
        <dbReference type="ARBA" id="ARBA00022692"/>
    </source>
</evidence>
<comment type="caution">
    <text evidence="8">The sequence shown here is derived from an EMBL/GenBank/DDBJ whole genome shotgun (WGS) entry which is preliminary data.</text>
</comment>
<dbReference type="SUPFAM" id="SSF103473">
    <property type="entry name" value="MFS general substrate transporter"/>
    <property type="match status" value="1"/>
</dbReference>
<keyword evidence="5 7" id="KW-0472">Membrane</keyword>
<keyword evidence="9" id="KW-1185">Reference proteome</keyword>
<feature type="transmembrane region" description="Helical" evidence="7">
    <location>
        <begin position="115"/>
        <end position="135"/>
    </location>
</feature>
<protein>
    <submittedName>
        <fullName evidence="8">Major facilitator superfamily protein isoform 2</fullName>
    </submittedName>
</protein>
<evidence type="ECO:0000256" key="1">
    <source>
        <dbReference type="ARBA" id="ARBA00004141"/>
    </source>
</evidence>
<evidence type="ECO:0000313" key="9">
    <source>
        <dbReference type="Proteomes" id="UP000436088"/>
    </source>
</evidence>
<evidence type="ECO:0000256" key="4">
    <source>
        <dbReference type="ARBA" id="ARBA00022989"/>
    </source>
</evidence>
<feature type="transmembrane region" description="Helical" evidence="7">
    <location>
        <begin position="36"/>
        <end position="56"/>
    </location>
</feature>
<dbReference type="PANTHER" id="PTHR23505">
    <property type="entry name" value="SPINSTER"/>
    <property type="match status" value="1"/>
</dbReference>
<dbReference type="InterPro" id="IPR036259">
    <property type="entry name" value="MFS_trans_sf"/>
</dbReference>
<gene>
    <name evidence="8" type="ORF">F3Y22_tig00005246pilonHSYRG00004</name>
</gene>
<dbReference type="GO" id="GO:0016020">
    <property type="term" value="C:membrane"/>
    <property type="evidence" value="ECO:0007669"/>
    <property type="project" value="UniProtKB-SubCell"/>
</dbReference>
<accession>A0A6A3CKV7</accession>
<keyword evidence="3 7" id="KW-0812">Transmembrane</keyword>
<feature type="transmembrane region" description="Helical" evidence="7">
    <location>
        <begin position="86"/>
        <end position="109"/>
    </location>
</feature>
<organism evidence="8 9">
    <name type="scientific">Hibiscus syriacus</name>
    <name type="common">Rose of Sharon</name>
    <dbReference type="NCBI Taxonomy" id="106335"/>
    <lineage>
        <taxon>Eukaryota</taxon>
        <taxon>Viridiplantae</taxon>
        <taxon>Streptophyta</taxon>
        <taxon>Embryophyta</taxon>
        <taxon>Tracheophyta</taxon>
        <taxon>Spermatophyta</taxon>
        <taxon>Magnoliopsida</taxon>
        <taxon>eudicotyledons</taxon>
        <taxon>Gunneridae</taxon>
        <taxon>Pentapetalae</taxon>
        <taxon>rosids</taxon>
        <taxon>malvids</taxon>
        <taxon>Malvales</taxon>
        <taxon>Malvaceae</taxon>
        <taxon>Malvoideae</taxon>
        <taxon>Hibiscus</taxon>
    </lineage>
</organism>
<dbReference type="InterPro" id="IPR044770">
    <property type="entry name" value="MFS_spinster-like"/>
</dbReference>
<feature type="transmembrane region" description="Helical" evidence="7">
    <location>
        <begin position="274"/>
        <end position="297"/>
    </location>
</feature>
<keyword evidence="4 7" id="KW-1133">Transmembrane helix</keyword>
<evidence type="ECO:0000256" key="2">
    <source>
        <dbReference type="ARBA" id="ARBA00022448"/>
    </source>
</evidence>
<feature type="transmembrane region" description="Helical" evidence="7">
    <location>
        <begin position="211"/>
        <end position="235"/>
    </location>
</feature>
<dbReference type="GO" id="GO:0022857">
    <property type="term" value="F:transmembrane transporter activity"/>
    <property type="evidence" value="ECO:0007669"/>
    <property type="project" value="InterPro"/>
</dbReference>
<reference evidence="8" key="1">
    <citation type="submission" date="2019-09" db="EMBL/GenBank/DDBJ databases">
        <title>Draft genome information of white flower Hibiscus syriacus.</title>
        <authorList>
            <person name="Kim Y.-M."/>
        </authorList>
    </citation>
    <scope>NUCLEOTIDE SEQUENCE [LARGE SCALE GENOMIC DNA]</scope>
    <source>
        <strain evidence="8">YM2019G1</strain>
    </source>
</reference>
<comment type="subcellular location">
    <subcellularLocation>
        <location evidence="1">Membrane</location>
        <topology evidence="1">Multi-pass membrane protein</topology>
    </subcellularLocation>
</comment>
<dbReference type="Pfam" id="PF07690">
    <property type="entry name" value="MFS_1"/>
    <property type="match status" value="1"/>
</dbReference>
<keyword evidence="2" id="KW-0813">Transport</keyword>
<dbReference type="Gene3D" id="1.20.1250.20">
    <property type="entry name" value="MFS general substrate transporter like domains"/>
    <property type="match status" value="1"/>
</dbReference>
<comment type="similarity">
    <text evidence="6">Belongs to the major facilitator superfamily. Spinster (TC 2.A.1.49) family.</text>
</comment>
<dbReference type="PANTHER" id="PTHR23505:SF72">
    <property type="entry name" value="MAJOR FACILITATOR SUPERFAMILY (MFS) PROFILE DOMAIN-CONTAINING PROTEIN"/>
    <property type="match status" value="1"/>
</dbReference>
<evidence type="ECO:0000256" key="5">
    <source>
        <dbReference type="ARBA" id="ARBA00023136"/>
    </source>
</evidence>